<dbReference type="Proteomes" id="UP001165060">
    <property type="component" value="Unassembled WGS sequence"/>
</dbReference>
<proteinExistence type="predicted"/>
<organism evidence="3 4">
    <name type="scientific">Tetraparma gracilis</name>
    <dbReference type="NCBI Taxonomy" id="2962635"/>
    <lineage>
        <taxon>Eukaryota</taxon>
        <taxon>Sar</taxon>
        <taxon>Stramenopiles</taxon>
        <taxon>Ochrophyta</taxon>
        <taxon>Bolidophyceae</taxon>
        <taxon>Parmales</taxon>
        <taxon>Triparmaceae</taxon>
        <taxon>Tetraparma</taxon>
    </lineage>
</organism>
<feature type="domain" description="Myb-like" evidence="2">
    <location>
        <begin position="608"/>
        <end position="663"/>
    </location>
</feature>
<dbReference type="InterPro" id="IPR001005">
    <property type="entry name" value="SANT/Myb"/>
</dbReference>
<evidence type="ECO:0000313" key="4">
    <source>
        <dbReference type="Proteomes" id="UP001165060"/>
    </source>
</evidence>
<feature type="compositionally biased region" description="Pro residues" evidence="1">
    <location>
        <begin position="305"/>
        <end position="317"/>
    </location>
</feature>
<dbReference type="PROSITE" id="PS50090">
    <property type="entry name" value="MYB_LIKE"/>
    <property type="match status" value="1"/>
</dbReference>
<evidence type="ECO:0000313" key="3">
    <source>
        <dbReference type="EMBL" id="GMI55432.1"/>
    </source>
</evidence>
<name>A0ABQ6NBK8_9STRA</name>
<feature type="region of interest" description="Disordered" evidence="1">
    <location>
        <begin position="52"/>
        <end position="72"/>
    </location>
</feature>
<sequence length="986" mass="105089">RPPMQYGGNVLLANDILKHCPKMKGLFLTLKEVGVDIPYAFDDKSDELVLATEGGGKRSTSPTPKGKKKSPAPPHAVSILCALPESLSLTNLFLSAVGVSHTYLVSRSPAINQQQFDAAADFLQGQSTIADYNKRKGSKVILSSVVTVGGHNGTLAASCTHAVVVDDDFSGRLRILQRNYVNKQGASVTRIVCKNTLEERMFTGSPSTPPSPLPPADIEINVDHLGIVTSSGNADLTRTASTLPEEAKKCLANQKLSAAFGVKLKAGTKDFVFLNDDEESKLQLSAQLSSLESRLASFTGNVDPATPPPPPSDEPPSLPTIAVIAPPPVLPAFISSRADTPFFRMRSLVSAFPPSAPPFSASTAISIGQSWARMGLGCSPIEQASRLLTYDIPAAPAKPEPEESSSETPAAAAAVTPEAGNAYARAYDEFVRKAHTFDGAVGVEPIVRGPPVIPGMVAEADNMRKGRKTAGEASTPVDMGLLGRGVMLSTIDSARIASKTTVDTASYRNFKPKDASHVEITPENLHRNHDGLDPSTTPGGTMILLVKNDSRSARNKRKARDDEYGAGFFNSAGGQSGVVLPRPVSGISLPMGVTNRALPTERANDAEPWNRLEDEALQAVTRRYGLNWQVASWVVSQAAENGALARERRRSARQCLERWQQLAASNPDLKKAVKKRAKEWEAVENCDVDDTNKVLRKHMEEHDEDEHQFVGWTGGEDDPDDADGEDGMDVDGMEGTAVEEVPGDRVIVNNRFGFLKEALAKKKKPPSIPGVSPEGGGTVPAHASHSNATAAAASQLSLDSGVKKDQCVAGDMWPLQLLETFRTKQGSGGGGSSSSSMAPPSRSRTSSKGRSGSVANKGRSNSGNSTPRGSGGGGSGGGGGSQSSQHKPEVVASILIQNRAEQKTQKQIQTKLLAQSKEAAQKACTTDVETEALSRMFQIHNASLGDPQAQAAQYAAEMQEYQRKQAEYEAWQAQQQAQQQTQQQMR</sequence>
<feature type="region of interest" description="Disordered" evidence="1">
    <location>
        <begin position="967"/>
        <end position="986"/>
    </location>
</feature>
<feature type="compositionally biased region" description="Low complexity" evidence="1">
    <location>
        <begin position="968"/>
        <end position="986"/>
    </location>
</feature>
<dbReference type="Gene3D" id="1.10.10.60">
    <property type="entry name" value="Homeodomain-like"/>
    <property type="match status" value="1"/>
</dbReference>
<reference evidence="3 4" key="1">
    <citation type="journal article" date="2023" name="Commun. Biol.">
        <title>Genome analysis of Parmales, the sister group of diatoms, reveals the evolutionary specialization of diatoms from phago-mixotrophs to photoautotrophs.</title>
        <authorList>
            <person name="Ban H."/>
            <person name="Sato S."/>
            <person name="Yoshikawa S."/>
            <person name="Yamada K."/>
            <person name="Nakamura Y."/>
            <person name="Ichinomiya M."/>
            <person name="Sato N."/>
            <person name="Blanc-Mathieu R."/>
            <person name="Endo H."/>
            <person name="Kuwata A."/>
            <person name="Ogata H."/>
        </authorList>
    </citation>
    <scope>NUCLEOTIDE SEQUENCE [LARGE SCALE GENOMIC DNA]</scope>
</reference>
<feature type="compositionally biased region" description="Gly residues" evidence="1">
    <location>
        <begin position="869"/>
        <end position="881"/>
    </location>
</feature>
<feature type="non-terminal residue" evidence="3">
    <location>
        <position position="1"/>
    </location>
</feature>
<dbReference type="EMBL" id="BRYB01006704">
    <property type="protein sequence ID" value="GMI55432.1"/>
    <property type="molecule type" value="Genomic_DNA"/>
</dbReference>
<evidence type="ECO:0000256" key="1">
    <source>
        <dbReference type="SAM" id="MobiDB-lite"/>
    </source>
</evidence>
<protein>
    <recommendedName>
        <fullName evidence="2">Myb-like domain-containing protein</fullName>
    </recommendedName>
</protein>
<feature type="region of interest" description="Disordered" evidence="1">
    <location>
        <begin position="298"/>
        <end position="317"/>
    </location>
</feature>
<feature type="region of interest" description="Disordered" evidence="1">
    <location>
        <begin position="823"/>
        <end position="892"/>
    </location>
</feature>
<feature type="compositionally biased region" description="Acidic residues" evidence="1">
    <location>
        <begin position="715"/>
        <end position="732"/>
    </location>
</feature>
<feature type="region of interest" description="Disordered" evidence="1">
    <location>
        <begin position="395"/>
        <end position="415"/>
    </location>
</feature>
<feature type="region of interest" description="Disordered" evidence="1">
    <location>
        <begin position="701"/>
        <end position="742"/>
    </location>
</feature>
<gene>
    <name evidence="3" type="ORF">TeGR_g11113</name>
</gene>
<accession>A0ABQ6NBK8</accession>
<comment type="caution">
    <text evidence="3">The sequence shown here is derived from an EMBL/GenBank/DDBJ whole genome shotgun (WGS) entry which is preliminary data.</text>
</comment>
<feature type="region of interest" description="Disordered" evidence="1">
    <location>
        <begin position="760"/>
        <end position="788"/>
    </location>
</feature>
<feature type="compositionally biased region" description="Low complexity" evidence="1">
    <location>
        <begin position="833"/>
        <end position="868"/>
    </location>
</feature>
<feature type="compositionally biased region" description="Low complexity" evidence="1">
    <location>
        <begin position="406"/>
        <end position="415"/>
    </location>
</feature>
<evidence type="ECO:0000259" key="2">
    <source>
        <dbReference type="PROSITE" id="PS50090"/>
    </source>
</evidence>
<keyword evidence="4" id="KW-1185">Reference proteome</keyword>